<dbReference type="EMBL" id="LQNU01000071">
    <property type="protein sequence ID" value="KZE77470.1"/>
    <property type="molecule type" value="Genomic_DNA"/>
</dbReference>
<comment type="similarity">
    <text evidence="1">Belongs to the transglycosylase Slt family.</text>
</comment>
<protein>
    <submittedName>
        <fullName evidence="4">Murein transglycosylase</fullName>
    </submittedName>
</protein>
<dbReference type="Pfam" id="PF01464">
    <property type="entry name" value="SLT"/>
    <property type="match status" value="1"/>
</dbReference>
<dbReference type="CDD" id="cd16894">
    <property type="entry name" value="MltD-like"/>
    <property type="match status" value="1"/>
</dbReference>
<gene>
    <name evidence="4" type="ORF">AV926_14425</name>
</gene>
<dbReference type="Gene3D" id="1.10.530.10">
    <property type="match status" value="1"/>
</dbReference>
<evidence type="ECO:0000256" key="2">
    <source>
        <dbReference type="SAM" id="SignalP"/>
    </source>
</evidence>
<evidence type="ECO:0000313" key="4">
    <source>
        <dbReference type="EMBL" id="KZE77470.1"/>
    </source>
</evidence>
<dbReference type="RefSeq" id="WP_038984641.1">
    <property type="nucleotide sequence ID" value="NZ_JWJO01000005.1"/>
</dbReference>
<organism evidence="4 5">
    <name type="scientific">Myroides marinus</name>
    <dbReference type="NCBI Taxonomy" id="703342"/>
    <lineage>
        <taxon>Bacteria</taxon>
        <taxon>Pseudomonadati</taxon>
        <taxon>Bacteroidota</taxon>
        <taxon>Flavobacteriia</taxon>
        <taxon>Flavobacteriales</taxon>
        <taxon>Flavobacteriaceae</taxon>
        <taxon>Myroides</taxon>
    </lineage>
</organism>
<reference evidence="4 5" key="1">
    <citation type="submission" date="2016-01" db="EMBL/GenBank/DDBJ databases">
        <title>Whole genome sequencing of Myroides marinus L41.</title>
        <authorList>
            <person name="Hong K.W."/>
        </authorList>
    </citation>
    <scope>NUCLEOTIDE SEQUENCE [LARGE SCALE GENOMIC DNA]</scope>
    <source>
        <strain evidence="4 5">L41</strain>
    </source>
</reference>
<comment type="caution">
    <text evidence="4">The sequence shown here is derived from an EMBL/GenBank/DDBJ whole genome shotgun (WGS) entry which is preliminary data.</text>
</comment>
<dbReference type="PANTHER" id="PTHR37423">
    <property type="entry name" value="SOLUBLE LYTIC MUREIN TRANSGLYCOSYLASE-RELATED"/>
    <property type="match status" value="1"/>
</dbReference>
<dbReference type="PANTHER" id="PTHR37423:SF2">
    <property type="entry name" value="MEMBRANE-BOUND LYTIC MUREIN TRANSGLYCOSYLASE C"/>
    <property type="match status" value="1"/>
</dbReference>
<name>A0A163X878_9FLAO</name>
<keyword evidence="2" id="KW-0732">Signal</keyword>
<dbReference type="Proteomes" id="UP000076630">
    <property type="component" value="Unassembled WGS sequence"/>
</dbReference>
<sequence length="299" mass="33725">MKKTLRSVIALTAILAVASTFIFATSVTNSIGDSDASALHSHPLPKSANFAGEEVPLHKIDVKERYDRELIINTNLHSSTITSIKRAHRFFPIIEPILKKNGIPDDFKYLCVIESGLANAVSSAGASGFWQFMKGTGKEFNLYQDEYVDERYDLVKVTEAACKYFNNAKNRFGNWTMAAASYNRGMAGMSRAMDSQYVNDYYDLFLNQETSRYVFRIIALKEIMSNPVKYGFDVPEAEKYPLVPTKKVTVDYDIADLALFAKEQGINYKLLKLYNPWLVNTSLKVNGRVYDIEIPTQGI</sequence>
<feature type="signal peptide" evidence="2">
    <location>
        <begin position="1"/>
        <end position="24"/>
    </location>
</feature>
<keyword evidence="5" id="KW-1185">Reference proteome</keyword>
<proteinExistence type="inferred from homology"/>
<dbReference type="SUPFAM" id="SSF53955">
    <property type="entry name" value="Lysozyme-like"/>
    <property type="match status" value="1"/>
</dbReference>
<feature type="chain" id="PRO_5007847333" evidence="2">
    <location>
        <begin position="25"/>
        <end position="299"/>
    </location>
</feature>
<evidence type="ECO:0000259" key="3">
    <source>
        <dbReference type="Pfam" id="PF01464"/>
    </source>
</evidence>
<evidence type="ECO:0000256" key="1">
    <source>
        <dbReference type="ARBA" id="ARBA00007734"/>
    </source>
</evidence>
<accession>A0A163X878</accession>
<dbReference type="InterPro" id="IPR008258">
    <property type="entry name" value="Transglycosylase_SLT_dom_1"/>
</dbReference>
<evidence type="ECO:0000313" key="5">
    <source>
        <dbReference type="Proteomes" id="UP000076630"/>
    </source>
</evidence>
<dbReference type="OrthoDB" id="9815002at2"/>
<feature type="domain" description="Transglycosylase SLT" evidence="3">
    <location>
        <begin position="94"/>
        <end position="201"/>
    </location>
</feature>
<dbReference type="InterPro" id="IPR023346">
    <property type="entry name" value="Lysozyme-like_dom_sf"/>
</dbReference>
<dbReference type="AlphaFoldDB" id="A0A163X878"/>